<protein>
    <submittedName>
        <fullName evidence="2">C4-dicarboxylate ABC transporter</fullName>
    </submittedName>
</protein>
<evidence type="ECO:0000313" key="2">
    <source>
        <dbReference type="EMBL" id="GBC63354.1"/>
    </source>
</evidence>
<name>A0A401G2B0_9BACT</name>
<dbReference type="InterPro" id="IPR018389">
    <property type="entry name" value="DctP_fam"/>
</dbReference>
<keyword evidence="1" id="KW-0732">Signal</keyword>
<dbReference type="PANTHER" id="PTHR33376">
    <property type="match status" value="1"/>
</dbReference>
<dbReference type="Gene3D" id="3.40.190.170">
    <property type="entry name" value="Bacterial extracellular solute-binding protein, family 7"/>
    <property type="match status" value="1"/>
</dbReference>
<gene>
    <name evidence="2" type="ORF">DENIS_4348</name>
</gene>
<dbReference type="GO" id="GO:0055085">
    <property type="term" value="P:transmembrane transport"/>
    <property type="evidence" value="ECO:0007669"/>
    <property type="project" value="InterPro"/>
</dbReference>
<dbReference type="PANTHER" id="PTHR33376:SF4">
    <property type="entry name" value="SIALIC ACID-BINDING PERIPLASMIC PROTEIN SIAP"/>
    <property type="match status" value="1"/>
</dbReference>
<reference evidence="3" key="2">
    <citation type="submission" date="2019-01" db="EMBL/GenBank/DDBJ databases">
        <title>Genome sequence of Desulfonema ishimotonii strain Tokyo 01.</title>
        <authorList>
            <person name="Fukui M."/>
        </authorList>
    </citation>
    <scope>NUCLEOTIDE SEQUENCE [LARGE SCALE GENOMIC DNA]</scope>
    <source>
        <strain evidence="3">Tokyo 01</strain>
    </source>
</reference>
<sequence length="333" mass="37446">MKLAGYVQIFVIVCLMLWPGQARAVRLKIATISPDGSFWMQKMREGAETVRRKTAGRVRIKFYPGGVMGDDRAVLKKMRIGQLHGGAIVAGSLSALFPDNQIYGLPLKFRSFEEVDYVRETIDPMIVRGLDEAGLVAFGLAEGGFAYIMSDVPVRTVGDLKRRKVWVPDNDPTLLEGVRAFDITPVPLSISDVRAGLQTGLINTVATSPIGAVALQWHTQVEYITDMPLLYIYAVLIVDKKAFAKISPEDQPVVREIMGGVFREIDRQNRLDNVKALEALKKQGLRFIRPSDQEMAEWRRRAAEVPKRLIRSGRFSQQMVDLLEDRLRAFRSE</sequence>
<dbReference type="AlphaFoldDB" id="A0A401G2B0"/>
<dbReference type="CDD" id="cd13670">
    <property type="entry name" value="PBP2_TRAP_Tp0957_like"/>
    <property type="match status" value="1"/>
</dbReference>
<organism evidence="2 3">
    <name type="scientific">Desulfonema ishimotonii</name>
    <dbReference type="NCBI Taxonomy" id="45657"/>
    <lineage>
        <taxon>Bacteria</taxon>
        <taxon>Pseudomonadati</taxon>
        <taxon>Thermodesulfobacteriota</taxon>
        <taxon>Desulfobacteria</taxon>
        <taxon>Desulfobacterales</taxon>
        <taxon>Desulfococcaceae</taxon>
        <taxon>Desulfonema</taxon>
    </lineage>
</organism>
<dbReference type="OrthoDB" id="9794826at2"/>
<dbReference type="InterPro" id="IPR038404">
    <property type="entry name" value="TRAP_DctP_sf"/>
</dbReference>
<dbReference type="Pfam" id="PF03480">
    <property type="entry name" value="DctP"/>
    <property type="match status" value="1"/>
</dbReference>
<evidence type="ECO:0000256" key="1">
    <source>
        <dbReference type="ARBA" id="ARBA00022729"/>
    </source>
</evidence>
<comment type="caution">
    <text evidence="2">The sequence shown here is derived from an EMBL/GenBank/DDBJ whole genome shotgun (WGS) entry which is preliminary data.</text>
</comment>
<proteinExistence type="predicted"/>
<keyword evidence="3" id="KW-1185">Reference proteome</keyword>
<dbReference type="RefSeq" id="WP_124330431.1">
    <property type="nucleotide sequence ID" value="NZ_BEXT01000001.1"/>
</dbReference>
<dbReference type="Proteomes" id="UP000288096">
    <property type="component" value="Unassembled WGS sequence"/>
</dbReference>
<dbReference type="EMBL" id="BEXT01000001">
    <property type="protein sequence ID" value="GBC63354.1"/>
    <property type="molecule type" value="Genomic_DNA"/>
</dbReference>
<dbReference type="NCBIfam" id="NF037995">
    <property type="entry name" value="TRAP_S1"/>
    <property type="match status" value="1"/>
</dbReference>
<accession>A0A401G2B0</accession>
<reference evidence="3" key="1">
    <citation type="submission" date="2017-11" db="EMBL/GenBank/DDBJ databases">
        <authorList>
            <person name="Watanabe M."/>
            <person name="Kojima H."/>
        </authorList>
    </citation>
    <scope>NUCLEOTIDE SEQUENCE [LARGE SCALE GENOMIC DNA]</scope>
    <source>
        <strain evidence="3">Tokyo 01</strain>
    </source>
</reference>
<evidence type="ECO:0000313" key="3">
    <source>
        <dbReference type="Proteomes" id="UP000288096"/>
    </source>
</evidence>